<reference evidence="3 4" key="1">
    <citation type="submission" date="2017-08" db="EMBL/GenBank/DDBJ databases">
        <title>Infants hospitalized years apart are colonized by the same room-sourced microbial strains.</title>
        <authorList>
            <person name="Brooks B."/>
            <person name="Olm M.R."/>
            <person name="Firek B.A."/>
            <person name="Baker R."/>
            <person name="Thomas B.C."/>
            <person name="Morowitz M.J."/>
            <person name="Banfield J.F."/>
        </authorList>
    </citation>
    <scope>NUCLEOTIDE SEQUENCE [LARGE SCALE GENOMIC DNA]</scope>
    <source>
        <strain evidence="3">S2_009_000_R2_73</strain>
    </source>
</reference>
<dbReference type="EMBL" id="QFOL01000161">
    <property type="protein sequence ID" value="PZP49398.1"/>
    <property type="molecule type" value="Genomic_DNA"/>
</dbReference>
<dbReference type="GO" id="GO:0043190">
    <property type="term" value="C:ATP-binding cassette (ABC) transporter complex"/>
    <property type="evidence" value="ECO:0007669"/>
    <property type="project" value="InterPro"/>
</dbReference>
<keyword evidence="2" id="KW-1133">Transmembrane helix</keyword>
<evidence type="ECO:0000313" key="4">
    <source>
        <dbReference type="Proteomes" id="UP000249769"/>
    </source>
</evidence>
<sequence length="64" mass="6517">PMCFISIGIGMVSCFAGLLLSYHASLPSGPAIILSAGVIYALSILIGTRGVLSDLLGSGRHRTA</sequence>
<protein>
    <submittedName>
        <fullName evidence="3">Zinc ABC transporter permease</fullName>
    </submittedName>
</protein>
<name>A0A2W5F1Z4_9HYPH</name>
<comment type="subcellular location">
    <subcellularLocation>
        <location evidence="1">Cell membrane</location>
        <topology evidence="1">Multi-pass membrane protein</topology>
    </subcellularLocation>
</comment>
<gene>
    <name evidence="3" type="ORF">DI595_13690</name>
</gene>
<organism evidence="3 4">
    <name type="scientific">Agrobacterium fabrum</name>
    <dbReference type="NCBI Taxonomy" id="1176649"/>
    <lineage>
        <taxon>Bacteria</taxon>
        <taxon>Pseudomonadati</taxon>
        <taxon>Pseudomonadota</taxon>
        <taxon>Alphaproteobacteria</taxon>
        <taxon>Hyphomicrobiales</taxon>
        <taxon>Rhizobiaceae</taxon>
        <taxon>Rhizobium/Agrobacterium group</taxon>
        <taxon>Agrobacterium</taxon>
        <taxon>Agrobacterium tumefaciens complex</taxon>
    </lineage>
</organism>
<evidence type="ECO:0000256" key="2">
    <source>
        <dbReference type="SAM" id="Phobius"/>
    </source>
</evidence>
<accession>A0A2W5F1Z4</accession>
<keyword evidence="1" id="KW-0813">Transport</keyword>
<feature type="transmembrane region" description="Helical" evidence="2">
    <location>
        <begin position="31"/>
        <end position="52"/>
    </location>
</feature>
<evidence type="ECO:0000313" key="3">
    <source>
        <dbReference type="EMBL" id="PZP49398.1"/>
    </source>
</evidence>
<evidence type="ECO:0000256" key="1">
    <source>
        <dbReference type="RuleBase" id="RU003943"/>
    </source>
</evidence>
<dbReference type="Pfam" id="PF00950">
    <property type="entry name" value="ABC-3"/>
    <property type="match status" value="1"/>
</dbReference>
<keyword evidence="2" id="KW-0472">Membrane</keyword>
<keyword evidence="1 2" id="KW-0812">Transmembrane</keyword>
<dbReference type="Proteomes" id="UP000249769">
    <property type="component" value="Unassembled WGS sequence"/>
</dbReference>
<feature type="transmembrane region" description="Helical" evidence="2">
    <location>
        <begin position="7"/>
        <end position="25"/>
    </location>
</feature>
<comment type="similarity">
    <text evidence="1">Belongs to the ABC-3 integral membrane protein family.</text>
</comment>
<proteinExistence type="inferred from homology"/>
<feature type="non-terminal residue" evidence="3">
    <location>
        <position position="1"/>
    </location>
</feature>
<comment type="caution">
    <text evidence="3">The sequence shown here is derived from an EMBL/GenBank/DDBJ whole genome shotgun (WGS) entry which is preliminary data.</text>
</comment>
<dbReference type="InterPro" id="IPR001626">
    <property type="entry name" value="ABC_TroCD"/>
</dbReference>
<dbReference type="GO" id="GO:0055085">
    <property type="term" value="P:transmembrane transport"/>
    <property type="evidence" value="ECO:0007669"/>
    <property type="project" value="InterPro"/>
</dbReference>
<dbReference type="AlphaFoldDB" id="A0A2W5F1Z4"/>